<evidence type="ECO:0000313" key="13">
    <source>
        <dbReference type="EMBL" id="QPG73040.1"/>
    </source>
</evidence>
<dbReference type="GO" id="GO:0015031">
    <property type="term" value="P:protein transport"/>
    <property type="evidence" value="ECO:0007669"/>
    <property type="project" value="UniProtKB-KW"/>
</dbReference>
<keyword evidence="8" id="KW-0472">Membrane</keyword>
<dbReference type="GO" id="GO:0010008">
    <property type="term" value="C:endosome membrane"/>
    <property type="evidence" value="ECO:0007669"/>
    <property type="project" value="UniProtKB-SubCell"/>
</dbReference>
<protein>
    <submittedName>
        <fullName evidence="13">Uncharacterized protein</fullName>
    </submittedName>
</protein>
<keyword evidence="5" id="KW-0963">Cytoplasm</keyword>
<dbReference type="PANTHER" id="PTHR46009">
    <property type="entry name" value="VACUOLAR PROTEIN SORTING-ASSOCIATED PROTEIN VTA1 HOMOLOG"/>
    <property type="match status" value="1"/>
</dbReference>
<dbReference type="RefSeq" id="XP_038776605.1">
    <property type="nucleotide sequence ID" value="XM_038920677.1"/>
</dbReference>
<feature type="region of interest" description="Disordered" evidence="10">
    <location>
        <begin position="271"/>
        <end position="330"/>
    </location>
</feature>
<dbReference type="PANTHER" id="PTHR46009:SF1">
    <property type="entry name" value="VACUOLAR PROTEIN SORTING-ASSOCIATED PROTEIN VTA1 HOMOLOG"/>
    <property type="match status" value="1"/>
</dbReference>
<dbReference type="InterPro" id="IPR044538">
    <property type="entry name" value="Vta1-like"/>
</dbReference>
<organism evidence="13 14">
    <name type="scientific">Eeniella nana</name>
    <name type="common">Yeast</name>
    <name type="synonym">Brettanomyces nanus</name>
    <dbReference type="NCBI Taxonomy" id="13502"/>
    <lineage>
        <taxon>Eukaryota</taxon>
        <taxon>Fungi</taxon>
        <taxon>Dikarya</taxon>
        <taxon>Ascomycota</taxon>
        <taxon>Saccharomycotina</taxon>
        <taxon>Pichiomycetes</taxon>
        <taxon>Pichiales</taxon>
        <taxon>Pichiaceae</taxon>
        <taxon>Brettanomyces</taxon>
    </lineage>
</organism>
<gene>
    <name evidence="13" type="ORF">FOA43_000344</name>
</gene>
<evidence type="ECO:0000313" key="14">
    <source>
        <dbReference type="Proteomes" id="UP000662931"/>
    </source>
</evidence>
<dbReference type="KEGG" id="bnn:FOA43_000344"/>
<evidence type="ECO:0000256" key="3">
    <source>
        <dbReference type="ARBA" id="ARBA00007895"/>
    </source>
</evidence>
<evidence type="ECO:0000256" key="8">
    <source>
        <dbReference type="ARBA" id="ARBA00023136"/>
    </source>
</evidence>
<dbReference type="InterPro" id="IPR041212">
    <property type="entry name" value="Vta1_C"/>
</dbReference>
<dbReference type="EMBL" id="CP064812">
    <property type="protein sequence ID" value="QPG73040.1"/>
    <property type="molecule type" value="Genomic_DNA"/>
</dbReference>
<name>A0A875RN08_EENNA</name>
<evidence type="ECO:0000256" key="5">
    <source>
        <dbReference type="ARBA" id="ARBA00022490"/>
    </source>
</evidence>
<dbReference type="GO" id="GO:0032511">
    <property type="term" value="P:late endosome to vacuole transport via multivesicular body sorting pathway"/>
    <property type="evidence" value="ECO:0007669"/>
    <property type="project" value="InterPro"/>
</dbReference>
<dbReference type="InterPro" id="IPR023175">
    <property type="entry name" value="Vta1/CALS_N_sf"/>
</dbReference>
<comment type="subcellular location">
    <subcellularLocation>
        <location evidence="2">Cytoplasm</location>
    </subcellularLocation>
    <subcellularLocation>
        <location evidence="1">Endosome membrane</location>
        <topology evidence="1">Peripheral membrane protein</topology>
    </subcellularLocation>
</comment>
<evidence type="ECO:0000256" key="6">
    <source>
        <dbReference type="ARBA" id="ARBA00022753"/>
    </source>
</evidence>
<keyword evidence="9" id="KW-0175">Coiled coil</keyword>
<feature type="coiled-coil region" evidence="9">
    <location>
        <begin position="60"/>
        <end position="87"/>
    </location>
</feature>
<dbReference type="InterPro" id="IPR039431">
    <property type="entry name" value="Vta1/CALS_N"/>
</dbReference>
<feature type="region of interest" description="Disordered" evidence="10">
    <location>
        <begin position="186"/>
        <end position="209"/>
    </location>
</feature>
<reference evidence="13" key="1">
    <citation type="submission" date="2020-10" db="EMBL/GenBank/DDBJ databases">
        <authorList>
            <person name="Roach M.J.R."/>
        </authorList>
    </citation>
    <scope>NUCLEOTIDE SEQUENCE</scope>
    <source>
        <strain evidence="13">CBS 1945</strain>
    </source>
</reference>
<keyword evidence="14" id="KW-1185">Reference proteome</keyword>
<keyword evidence="7" id="KW-0653">Protein transport</keyword>
<evidence type="ECO:0000259" key="12">
    <source>
        <dbReference type="Pfam" id="PF18097"/>
    </source>
</evidence>
<feature type="domain" description="Vta1/callose synthase N-terminal" evidence="11">
    <location>
        <begin position="16"/>
        <end position="166"/>
    </location>
</feature>
<sequence>MSEQQELPKDIRKVVGPYIKRANELERFQPIIAYFAKMYSAQIILEGQYHLKSQEVANYTESLLNEIESSRNELEKTSDQIADVLADKEKSFKMVLGFSNVIFNKADKQVQTHNCSKQTALDFKASIDFYNLLQLWSELFEAEREGIEKRIKYAKFQCARILKSMKMDEDPNEYVTADDEAELANMENNSRNTSTVDSSATTPETTTSQLDLLDTPSVIRNETEKPFASELTLTKVNLELPKPPADIEGEINLPVAPVLIKGEKNSLGLPSAPIYRSPKNNLDHKSTTSKSTNEDELESPSKQKPNVKSDATERKVKLAHPHNTSGPAIISTPVQAVHPKSKDDVDEIWQQEEVISHAQKRARFAISALNYEDISTAISELEAALKLLRGS</sequence>
<dbReference type="Pfam" id="PF04652">
    <property type="entry name" value="Vta1"/>
    <property type="match status" value="1"/>
</dbReference>
<evidence type="ECO:0000256" key="2">
    <source>
        <dbReference type="ARBA" id="ARBA00004496"/>
    </source>
</evidence>
<dbReference type="Proteomes" id="UP000662931">
    <property type="component" value="Chromosome 1"/>
</dbReference>
<evidence type="ECO:0000256" key="10">
    <source>
        <dbReference type="SAM" id="MobiDB-lite"/>
    </source>
</evidence>
<comment type="similarity">
    <text evidence="3">Belongs to the VTA1 family.</text>
</comment>
<dbReference type="Gene3D" id="1.20.5.420">
    <property type="entry name" value="Immunoglobulin FC, subunit C"/>
    <property type="match status" value="1"/>
</dbReference>
<dbReference type="OrthoDB" id="391137at2759"/>
<evidence type="ECO:0000256" key="7">
    <source>
        <dbReference type="ARBA" id="ARBA00022927"/>
    </source>
</evidence>
<keyword evidence="4" id="KW-0813">Transport</keyword>
<dbReference type="AlphaFoldDB" id="A0A875RN08"/>
<evidence type="ECO:0000256" key="1">
    <source>
        <dbReference type="ARBA" id="ARBA00004481"/>
    </source>
</evidence>
<dbReference type="GO" id="GO:0005771">
    <property type="term" value="C:multivesicular body"/>
    <property type="evidence" value="ECO:0007669"/>
    <property type="project" value="TreeGrafter"/>
</dbReference>
<feature type="domain" description="Vta1 C-terminal" evidence="12">
    <location>
        <begin position="352"/>
        <end position="389"/>
    </location>
</feature>
<evidence type="ECO:0000256" key="4">
    <source>
        <dbReference type="ARBA" id="ARBA00022448"/>
    </source>
</evidence>
<evidence type="ECO:0000259" key="11">
    <source>
        <dbReference type="Pfam" id="PF04652"/>
    </source>
</evidence>
<dbReference type="Gene3D" id="1.25.40.270">
    <property type="entry name" value="Vacuolar protein sorting-associated protein vta1"/>
    <property type="match status" value="1"/>
</dbReference>
<proteinExistence type="inferred from homology"/>
<accession>A0A875RN08</accession>
<evidence type="ECO:0000256" key="9">
    <source>
        <dbReference type="SAM" id="Coils"/>
    </source>
</evidence>
<keyword evidence="6" id="KW-0967">Endosome</keyword>
<dbReference type="Pfam" id="PF18097">
    <property type="entry name" value="Vta1_C"/>
    <property type="match status" value="1"/>
</dbReference>
<dbReference type="GeneID" id="62193745"/>